<dbReference type="SUPFAM" id="SSF63737">
    <property type="entry name" value="Leukotriene A4 hydrolase N-terminal domain"/>
    <property type="match status" value="1"/>
</dbReference>
<feature type="binding site" evidence="17">
    <location>
        <position position="334"/>
    </location>
    <ligand>
        <name>Zn(2+)</name>
        <dbReference type="ChEBI" id="CHEBI:29105"/>
        <note>catalytic</note>
    </ligand>
</feature>
<evidence type="ECO:0000256" key="7">
    <source>
        <dbReference type="ARBA" id="ARBA00022670"/>
    </source>
</evidence>
<evidence type="ECO:0000256" key="17">
    <source>
        <dbReference type="PIRSR" id="PIRSR634015-3"/>
    </source>
</evidence>
<comment type="function">
    <text evidence="2">Aminopeptidase that preferentially cleaves di- and tripeptides. Also has low epoxide hydrolase activity (in vitro). Can hydrolyze the epoxide leukotriene LTA(4) but it forms preferentially 5,6-dihydroxy-7,9,11,14-eicosatetraenoic acid rather than the cytokine leukotriene B(4) as the product compared to the homologous mammalian enzyme (in vitro).</text>
</comment>
<dbReference type="FunFam" id="1.10.390.10:FF:000003">
    <property type="entry name" value="Leukotriene A(4) hydrolase"/>
    <property type="match status" value="1"/>
</dbReference>
<dbReference type="SUPFAM" id="SSF48371">
    <property type="entry name" value="ARM repeat"/>
    <property type="match status" value="1"/>
</dbReference>
<feature type="domain" description="Peptidase M1 leukotriene A4 hydrolase/aminopeptidase C-terminal" evidence="18">
    <location>
        <begin position="479"/>
        <end position="632"/>
    </location>
</feature>
<dbReference type="Gene3D" id="1.10.390.10">
    <property type="entry name" value="Neutral Protease Domain 2"/>
    <property type="match status" value="1"/>
</dbReference>
<dbReference type="GO" id="GO:0008270">
    <property type="term" value="F:zinc ion binding"/>
    <property type="evidence" value="ECO:0007669"/>
    <property type="project" value="InterPro"/>
</dbReference>
<dbReference type="InterPro" id="IPR034015">
    <property type="entry name" value="M1_LTA4H"/>
</dbReference>
<dbReference type="GO" id="GO:0005829">
    <property type="term" value="C:cytosol"/>
    <property type="evidence" value="ECO:0007669"/>
    <property type="project" value="TreeGrafter"/>
</dbReference>
<evidence type="ECO:0000256" key="3">
    <source>
        <dbReference type="ARBA" id="ARBA00004496"/>
    </source>
</evidence>
<dbReference type="InterPro" id="IPR016024">
    <property type="entry name" value="ARM-type_fold"/>
</dbReference>
<evidence type="ECO:0000256" key="4">
    <source>
        <dbReference type="ARBA" id="ARBA00010136"/>
    </source>
</evidence>
<dbReference type="InterPro" id="IPR049980">
    <property type="entry name" value="LTA4H_cat"/>
</dbReference>
<organism evidence="19 20">
    <name type="scientific">Chlamydomonas eustigma</name>
    <dbReference type="NCBI Taxonomy" id="1157962"/>
    <lineage>
        <taxon>Eukaryota</taxon>
        <taxon>Viridiplantae</taxon>
        <taxon>Chlorophyta</taxon>
        <taxon>core chlorophytes</taxon>
        <taxon>Chlorophyceae</taxon>
        <taxon>CS clade</taxon>
        <taxon>Chlamydomonadales</taxon>
        <taxon>Chlamydomonadaceae</taxon>
        <taxon>Chlamydomonas</taxon>
    </lineage>
</organism>
<dbReference type="CDD" id="cd09599">
    <property type="entry name" value="M1_LTA4H"/>
    <property type="match status" value="1"/>
</dbReference>
<dbReference type="EMBL" id="BEGY01000004">
    <property type="protein sequence ID" value="GAX73644.1"/>
    <property type="molecule type" value="Genomic_DNA"/>
</dbReference>
<dbReference type="InterPro" id="IPR042097">
    <property type="entry name" value="Aminopeptidase_N-like_N_sf"/>
</dbReference>
<evidence type="ECO:0000256" key="14">
    <source>
        <dbReference type="ARBA" id="ARBA00071930"/>
    </source>
</evidence>
<dbReference type="Proteomes" id="UP000232323">
    <property type="component" value="Unassembled WGS sequence"/>
</dbReference>
<dbReference type="GO" id="GO:0006508">
    <property type="term" value="P:proteolysis"/>
    <property type="evidence" value="ECO:0007669"/>
    <property type="project" value="UniProtKB-KW"/>
</dbReference>
<dbReference type="OrthoDB" id="79562at2759"/>
<dbReference type="Pfam" id="PF09127">
    <property type="entry name" value="Leuk-A4-hydro_C"/>
    <property type="match status" value="1"/>
</dbReference>
<keyword evidence="8 17" id="KW-0479">Metal-binding</keyword>
<evidence type="ECO:0000256" key="6">
    <source>
        <dbReference type="ARBA" id="ARBA00022490"/>
    </source>
</evidence>
<name>A0A250WS19_9CHLO</name>
<accession>A0A250WS19</accession>
<dbReference type="Gene3D" id="3.30.2010.30">
    <property type="match status" value="1"/>
</dbReference>
<comment type="cofactor">
    <cofactor evidence="17">
        <name>Zn(2+)</name>
        <dbReference type="ChEBI" id="CHEBI:29105"/>
    </cofactor>
    <text evidence="17">Binds 1 zinc ion per subunit.</text>
</comment>
<dbReference type="InterPro" id="IPR014782">
    <property type="entry name" value="Peptidase_M1_dom"/>
</dbReference>
<keyword evidence="7" id="KW-0645">Protease</keyword>
<evidence type="ECO:0000256" key="10">
    <source>
        <dbReference type="ARBA" id="ARBA00022833"/>
    </source>
</evidence>
<dbReference type="GO" id="GO:0004301">
    <property type="term" value="F:epoxide hydrolase activity"/>
    <property type="evidence" value="ECO:0007669"/>
    <property type="project" value="UniProtKB-EC"/>
</dbReference>
<dbReference type="Gene3D" id="1.25.40.320">
    <property type="entry name" value="Peptidase M1, leukotriene A4 hydrolase/aminopeptidase C-terminal domain"/>
    <property type="match status" value="1"/>
</dbReference>
<evidence type="ECO:0000256" key="15">
    <source>
        <dbReference type="PIRSR" id="PIRSR634015-1"/>
    </source>
</evidence>
<dbReference type="GO" id="GO:0070006">
    <property type="term" value="F:metalloaminopeptidase activity"/>
    <property type="evidence" value="ECO:0007669"/>
    <property type="project" value="UniProtKB-ARBA"/>
</dbReference>
<evidence type="ECO:0000256" key="1">
    <source>
        <dbReference type="ARBA" id="ARBA00001268"/>
    </source>
</evidence>
<feature type="binding site" evidence="16">
    <location>
        <begin position="588"/>
        <end position="590"/>
    </location>
    <ligand>
        <name>a peptide</name>
        <dbReference type="ChEBI" id="CHEBI:60466"/>
    </ligand>
</feature>
<feature type="binding site" evidence="16">
    <location>
        <begin position="142"/>
        <end position="144"/>
    </location>
    <ligand>
        <name>a peptide</name>
        <dbReference type="ChEBI" id="CHEBI:60466"/>
    </ligand>
</feature>
<dbReference type="InterPro" id="IPR001930">
    <property type="entry name" value="Peptidase_M1"/>
</dbReference>
<evidence type="ECO:0000256" key="9">
    <source>
        <dbReference type="ARBA" id="ARBA00022801"/>
    </source>
</evidence>
<keyword evidence="20" id="KW-1185">Reference proteome</keyword>
<evidence type="ECO:0000259" key="18">
    <source>
        <dbReference type="SMART" id="SM01263"/>
    </source>
</evidence>
<evidence type="ECO:0000256" key="16">
    <source>
        <dbReference type="PIRSR" id="PIRSR634015-2"/>
    </source>
</evidence>
<evidence type="ECO:0000256" key="8">
    <source>
        <dbReference type="ARBA" id="ARBA00022723"/>
    </source>
</evidence>
<dbReference type="FunFam" id="2.60.40.1730:FF:000004">
    <property type="entry name" value="Leukotriene A(4) hydrolase"/>
    <property type="match status" value="1"/>
</dbReference>
<dbReference type="InterPro" id="IPR027268">
    <property type="entry name" value="Peptidase_M4/M1_CTD_sf"/>
</dbReference>
<keyword evidence="9" id="KW-0378">Hydrolase</keyword>
<dbReference type="AlphaFoldDB" id="A0A250WS19"/>
<evidence type="ECO:0000256" key="11">
    <source>
        <dbReference type="ARBA" id="ARBA00023049"/>
    </source>
</evidence>
<proteinExistence type="inferred from homology"/>
<feature type="binding site" evidence="17">
    <location>
        <position position="311"/>
    </location>
    <ligand>
        <name>Zn(2+)</name>
        <dbReference type="ChEBI" id="CHEBI:29105"/>
        <note>catalytic</note>
    </ligand>
</feature>
<evidence type="ECO:0000256" key="2">
    <source>
        <dbReference type="ARBA" id="ARBA00002142"/>
    </source>
</evidence>
<dbReference type="FunFam" id="3.30.2010.30:FF:000001">
    <property type="entry name" value="Leukotriene A(4) hydrolase"/>
    <property type="match status" value="1"/>
</dbReference>
<dbReference type="InterPro" id="IPR038502">
    <property type="entry name" value="M1_LTA-4_hydro/amino_C_sf"/>
</dbReference>
<dbReference type="SMART" id="SM01263">
    <property type="entry name" value="Leuk-A4-hydro_C"/>
    <property type="match status" value="1"/>
</dbReference>
<keyword evidence="6" id="KW-0963">Cytoplasm</keyword>
<reference evidence="19 20" key="1">
    <citation type="submission" date="2017-08" db="EMBL/GenBank/DDBJ databases">
        <title>Acidophilic green algal genome provides insights into adaptation to an acidic environment.</title>
        <authorList>
            <person name="Hirooka S."/>
            <person name="Hirose Y."/>
            <person name="Kanesaki Y."/>
            <person name="Higuchi S."/>
            <person name="Fujiwara T."/>
            <person name="Onuma R."/>
            <person name="Era A."/>
            <person name="Ohbayashi R."/>
            <person name="Uzuka A."/>
            <person name="Nozaki H."/>
            <person name="Yoshikawa H."/>
            <person name="Miyagishima S.Y."/>
        </authorList>
    </citation>
    <scope>NUCLEOTIDE SEQUENCE [LARGE SCALE GENOMIC DNA]</scope>
    <source>
        <strain evidence="19 20">NIES-2499</strain>
    </source>
</reference>
<dbReference type="Pfam" id="PF01433">
    <property type="entry name" value="Peptidase_M1"/>
    <property type="match status" value="1"/>
</dbReference>
<dbReference type="Pfam" id="PF17900">
    <property type="entry name" value="Peptidase_M1_N"/>
    <property type="match status" value="1"/>
</dbReference>
<sequence length="634" mass="69944">MADPSSHSNFNLISVTSTHFELDVNFDRKVIEGFALLQAKVSNDSSTSPPSHLILDTRDLSIHKVDLVQSGGAPATQSLKFTLGETHNVLGSPLLVELPAGLTAGQEVTVGVRFSTSPTSSAVQYLAPEQTAGGKHPYLFTQCQAIHARSLVPCQDSPGAKMSYSAVVRVPEALTALMSAVPLEDDSADVPHLSDVSSSGPTRLFSFQQKVPIPPYLIALAVGELESRELSSRSRVWSEPSMVEAGAYEFAETAKFLDAGEMIAGEYVWGRYDLLLLPPSFPYGGMENPCMTFVTPTLLAGDRSLTNVVAHEIAHSWTGNLVTNATWEHFWLNEGFTVYLERSILGQLHGPKTFQFHAANGALLLADDVKRMGAHHPYTKLVPSLENGVDPDDVFSKVPYEKGFWFLYFLQELVGGTSVFHPFLRAYLNKFKFSTVTSEGFRNFFNDYFKDVAAAAKVDWETWYFAPGMPPVSNVYDTSLAEEAFELAKKWHTCDVMGIGSVDRPAGCTASDVAGWTSEQMVTFLEKLMEYRSLMPLHAKVAQGMDEVYNMSAYRNCEIRAAWYKLAISAEETSVLPQVSELLKTQGRMKYLRPLFRALFRSKMGKDLALQTFSEARASYHPIAQKMVAADLGL</sequence>
<evidence type="ECO:0000256" key="13">
    <source>
        <dbReference type="ARBA" id="ARBA00031416"/>
    </source>
</evidence>
<comment type="catalytic activity">
    <reaction evidence="1">
        <text>an epoxide + H2O = an ethanediol</text>
        <dbReference type="Rhea" id="RHEA:19037"/>
        <dbReference type="ChEBI" id="CHEBI:15377"/>
        <dbReference type="ChEBI" id="CHEBI:32955"/>
        <dbReference type="ChEBI" id="CHEBI:140594"/>
        <dbReference type="EC" id="3.3.2.10"/>
    </reaction>
</comment>
<dbReference type="EC" id="3.3.2.10" evidence="5"/>
<feature type="binding site" evidence="16">
    <location>
        <begin position="282"/>
        <end position="287"/>
    </location>
    <ligand>
        <name>a peptide</name>
        <dbReference type="ChEBI" id="CHEBI:60466"/>
    </ligand>
</feature>
<evidence type="ECO:0000313" key="19">
    <source>
        <dbReference type="EMBL" id="GAX73644.1"/>
    </source>
</evidence>
<dbReference type="PRINTS" id="PR00756">
    <property type="entry name" value="ALADIPTASE"/>
</dbReference>
<dbReference type="PANTHER" id="PTHR45726">
    <property type="entry name" value="LEUKOTRIENE A-4 HYDROLASE"/>
    <property type="match status" value="1"/>
</dbReference>
<dbReference type="PANTHER" id="PTHR45726:SF3">
    <property type="entry name" value="LEUKOTRIENE A-4 HYDROLASE"/>
    <property type="match status" value="1"/>
</dbReference>
<protein>
    <recommendedName>
        <fullName evidence="14">Leucine aminopeptidase</fullName>
        <ecNumber evidence="5">3.3.2.10</ecNumber>
    </recommendedName>
    <alternativeName>
        <fullName evidence="12">Epoxide hydrolase</fullName>
    </alternativeName>
    <alternativeName>
        <fullName evidence="13">Leukotriene A-4 hydrolase homolog</fullName>
    </alternativeName>
</protein>
<keyword evidence="10 17" id="KW-0862">Zinc</keyword>
<comment type="subcellular location">
    <subcellularLocation>
        <location evidence="3">Cytoplasm</location>
    </subcellularLocation>
</comment>
<feature type="active site" description="Proton donor" evidence="15">
    <location>
        <position position="400"/>
    </location>
</feature>
<comment type="similarity">
    <text evidence="4">Belongs to the peptidase M1 family.</text>
</comment>
<feature type="binding site" evidence="17">
    <location>
        <position position="315"/>
    </location>
    <ligand>
        <name>Zn(2+)</name>
        <dbReference type="ChEBI" id="CHEBI:29105"/>
        <note>catalytic</note>
    </ligand>
</feature>
<dbReference type="FunFam" id="1.25.40.320:FF:000001">
    <property type="entry name" value="Leukotriene A(4) hydrolase"/>
    <property type="match status" value="1"/>
</dbReference>
<comment type="caution">
    <text evidence="19">The sequence shown here is derived from an EMBL/GenBank/DDBJ whole genome shotgun (WGS) entry which is preliminary data.</text>
</comment>
<keyword evidence="11" id="KW-0482">Metalloprotease</keyword>
<dbReference type="Gene3D" id="2.60.40.1730">
    <property type="entry name" value="tricorn interacting facor f3 domain"/>
    <property type="match status" value="1"/>
</dbReference>
<dbReference type="SUPFAM" id="SSF55486">
    <property type="entry name" value="Metalloproteases ('zincins'), catalytic domain"/>
    <property type="match status" value="1"/>
</dbReference>
<feature type="active site" description="Proton acceptor" evidence="15">
    <location>
        <position position="312"/>
    </location>
</feature>
<gene>
    <name evidence="19" type="ORF">CEUSTIGMA_g1095.t1</name>
</gene>
<dbReference type="InterPro" id="IPR015211">
    <property type="entry name" value="Peptidase_M1_C"/>
</dbReference>
<evidence type="ECO:0000256" key="5">
    <source>
        <dbReference type="ARBA" id="ARBA00013006"/>
    </source>
</evidence>
<dbReference type="STRING" id="1157962.A0A250WS19"/>
<dbReference type="InterPro" id="IPR045357">
    <property type="entry name" value="Aminopeptidase_N-like_N"/>
</dbReference>
<evidence type="ECO:0000256" key="12">
    <source>
        <dbReference type="ARBA" id="ARBA00030177"/>
    </source>
</evidence>
<evidence type="ECO:0000313" key="20">
    <source>
        <dbReference type="Proteomes" id="UP000232323"/>
    </source>
</evidence>